<comment type="caution">
    <text evidence="2">The sequence shown here is derived from an EMBL/GenBank/DDBJ whole genome shotgun (WGS) entry which is preliminary data.</text>
</comment>
<dbReference type="OrthoDB" id="591587at2759"/>
<dbReference type="PANTHER" id="PTHR31170">
    <property type="entry name" value="BNAC04G53230D PROTEIN"/>
    <property type="match status" value="1"/>
</dbReference>
<proteinExistence type="predicted"/>
<keyword evidence="1" id="KW-0472">Membrane</keyword>
<dbReference type="Pfam" id="PF03140">
    <property type="entry name" value="DUF247"/>
    <property type="match status" value="1"/>
</dbReference>
<feature type="transmembrane region" description="Helical" evidence="1">
    <location>
        <begin position="408"/>
        <end position="432"/>
    </location>
</feature>
<name>A0A834Y8C5_TETSI</name>
<dbReference type="PANTHER" id="PTHR31170:SF17">
    <property type="match status" value="1"/>
</dbReference>
<gene>
    <name evidence="2" type="ORF">HHK36_031817</name>
</gene>
<keyword evidence="1" id="KW-0812">Transmembrane</keyword>
<dbReference type="AlphaFoldDB" id="A0A834Y8C5"/>
<reference evidence="2 3" key="1">
    <citation type="submission" date="2020-04" db="EMBL/GenBank/DDBJ databases">
        <title>Plant Genome Project.</title>
        <authorList>
            <person name="Zhang R.-G."/>
        </authorList>
    </citation>
    <scope>NUCLEOTIDE SEQUENCE [LARGE SCALE GENOMIC DNA]</scope>
    <source>
        <strain evidence="2">YNK0</strain>
        <tissue evidence="2">Leaf</tissue>
    </source>
</reference>
<protein>
    <submittedName>
        <fullName evidence="2">Uncharacterized protein</fullName>
    </submittedName>
</protein>
<keyword evidence="1" id="KW-1133">Transmembrane helix</keyword>
<dbReference type="OMA" id="RYPKKIE"/>
<dbReference type="Proteomes" id="UP000655225">
    <property type="component" value="Unassembled WGS sequence"/>
</dbReference>
<evidence type="ECO:0000313" key="3">
    <source>
        <dbReference type="Proteomes" id="UP000655225"/>
    </source>
</evidence>
<accession>A0A834Y8C5</accession>
<evidence type="ECO:0000313" key="2">
    <source>
        <dbReference type="EMBL" id="KAF8370148.1"/>
    </source>
</evidence>
<evidence type="ECO:0000256" key="1">
    <source>
        <dbReference type="SAM" id="Phobius"/>
    </source>
</evidence>
<dbReference type="InterPro" id="IPR004158">
    <property type="entry name" value="DUF247_pln"/>
</dbReference>
<keyword evidence="3" id="KW-1185">Reference proteome</keyword>
<sequence length="435" mass="49865">MIKTPVSNNNDALIEIEDAKSNEQLASSMQGKLSRESPLNFKCCIFRVPTTLRRHNNSVYEPQSVSIGPFHHGKEEVKAMEKIKLWYLQDLLSRAPTPNTSLEGFIKHIRGLENFARDCYAETIDLEGDKFVEMMVVDGCFIIELFRNYHPQTAPIERNDPSLHMPWVTLAIDNDLLLLENQLPWCVLECLFNLTTTVHDQQGTPSLADLVLNFFDNTMLMTVPAKPNSRFETMHLLDLVRTSLLSPVADNDPDHTLWEVIPSVTDLLQSGVKFKVGNPQDILNVKFNKGVLEIPPIFLQENAESIFRNLIAFEQCHPECTHSITSYAVLLDNLINTGKDVDFLSREKIIVNVLSNEDISLFFNRLYHDAVVNSFSYTLLSRELNKYCRKPWNRRCATLKREYFNTPWSILSFIAALLILLFTFTQTLFAILSYN</sequence>
<organism evidence="2 3">
    <name type="scientific">Tetracentron sinense</name>
    <name type="common">Spur-leaf</name>
    <dbReference type="NCBI Taxonomy" id="13715"/>
    <lineage>
        <taxon>Eukaryota</taxon>
        <taxon>Viridiplantae</taxon>
        <taxon>Streptophyta</taxon>
        <taxon>Embryophyta</taxon>
        <taxon>Tracheophyta</taxon>
        <taxon>Spermatophyta</taxon>
        <taxon>Magnoliopsida</taxon>
        <taxon>Trochodendrales</taxon>
        <taxon>Trochodendraceae</taxon>
        <taxon>Tetracentron</taxon>
    </lineage>
</organism>
<dbReference type="EMBL" id="JABCRI010000247">
    <property type="protein sequence ID" value="KAF8370148.1"/>
    <property type="molecule type" value="Genomic_DNA"/>
</dbReference>